<dbReference type="Pfam" id="PF22914">
    <property type="entry name" value="Fibulin_C"/>
    <property type="match status" value="1"/>
</dbReference>
<comment type="caution">
    <text evidence="3">The sequence shown here is derived from an EMBL/GenBank/DDBJ whole genome shotgun (WGS) entry which is preliminary data.</text>
</comment>
<feature type="domain" description="Fibulin C-terminal Ig-like" evidence="2">
    <location>
        <begin position="14"/>
        <end position="66"/>
    </location>
</feature>
<accession>A0AB34HMC9</accession>
<evidence type="ECO:0000313" key="3">
    <source>
        <dbReference type="EMBL" id="KAJ8792160.1"/>
    </source>
</evidence>
<protein>
    <recommendedName>
        <fullName evidence="2">Fibulin C-terminal Ig-like domain-containing protein</fullName>
    </recommendedName>
</protein>
<dbReference type="AlphaFoldDB" id="A0AB34HMC9"/>
<proteinExistence type="predicted"/>
<name>A0AB34HMC9_ESCRO</name>
<dbReference type="Proteomes" id="UP001159641">
    <property type="component" value="Unassembled WGS sequence"/>
</dbReference>
<evidence type="ECO:0000256" key="1">
    <source>
        <dbReference type="ARBA" id="ARBA00022737"/>
    </source>
</evidence>
<gene>
    <name evidence="3" type="ORF">J1605_020011</name>
</gene>
<dbReference type="EMBL" id="JAIQCJ010001134">
    <property type="protein sequence ID" value="KAJ8792160.1"/>
    <property type="molecule type" value="Genomic_DNA"/>
</dbReference>
<organism evidence="3 4">
    <name type="scientific">Eschrichtius robustus</name>
    <name type="common">California gray whale</name>
    <name type="synonym">Eschrichtius gibbosus</name>
    <dbReference type="NCBI Taxonomy" id="9764"/>
    <lineage>
        <taxon>Eukaryota</taxon>
        <taxon>Metazoa</taxon>
        <taxon>Chordata</taxon>
        <taxon>Craniata</taxon>
        <taxon>Vertebrata</taxon>
        <taxon>Euteleostomi</taxon>
        <taxon>Mammalia</taxon>
        <taxon>Eutheria</taxon>
        <taxon>Laurasiatheria</taxon>
        <taxon>Artiodactyla</taxon>
        <taxon>Whippomorpha</taxon>
        <taxon>Cetacea</taxon>
        <taxon>Mysticeti</taxon>
        <taxon>Eschrichtiidae</taxon>
        <taxon>Eschrichtius</taxon>
    </lineage>
</organism>
<evidence type="ECO:0000313" key="4">
    <source>
        <dbReference type="Proteomes" id="UP001159641"/>
    </source>
</evidence>
<reference evidence="3 4" key="1">
    <citation type="submission" date="2022-11" db="EMBL/GenBank/DDBJ databases">
        <title>Whole genome sequence of Eschrichtius robustus ER-17-0199.</title>
        <authorList>
            <person name="Bruniche-Olsen A."/>
            <person name="Black A.N."/>
            <person name="Fields C.J."/>
            <person name="Walden K."/>
            <person name="Dewoody J.A."/>
        </authorList>
    </citation>
    <scope>NUCLEOTIDE SEQUENCE [LARGE SCALE GENOMIC DNA]</scope>
    <source>
        <strain evidence="3">ER-17-0199</strain>
        <tissue evidence="3">Blubber</tissue>
    </source>
</reference>
<dbReference type="InterPro" id="IPR055088">
    <property type="entry name" value="Fibulin_C"/>
</dbReference>
<keyword evidence="4" id="KW-1185">Reference proteome</keyword>
<keyword evidence="1" id="KW-0677">Repeat</keyword>
<evidence type="ECO:0000259" key="2">
    <source>
        <dbReference type="Pfam" id="PF22914"/>
    </source>
</evidence>
<sequence length="69" mass="7955">MPSINHHHRHHPHFVPQTGPISATLVMTRPIKGPRDVQLDLEMITVNTVINFRGSSVIRLRIYVSQYPF</sequence>